<keyword evidence="2" id="KW-1185">Reference proteome</keyword>
<evidence type="ECO:0000313" key="1">
    <source>
        <dbReference type="EMBL" id="SER41380.1"/>
    </source>
</evidence>
<dbReference type="EMBL" id="FOFP01000028">
    <property type="protein sequence ID" value="SER41380.1"/>
    <property type="molecule type" value="Genomic_DNA"/>
</dbReference>
<evidence type="ECO:0000313" key="2">
    <source>
        <dbReference type="Proteomes" id="UP000198512"/>
    </source>
</evidence>
<organism evidence="1 2">
    <name type="scientific">Pseudomonas cuatrocienegasensis</name>
    <dbReference type="NCBI Taxonomy" id="543360"/>
    <lineage>
        <taxon>Bacteria</taxon>
        <taxon>Pseudomonadati</taxon>
        <taxon>Pseudomonadota</taxon>
        <taxon>Gammaproteobacteria</taxon>
        <taxon>Pseudomonadales</taxon>
        <taxon>Pseudomonadaceae</taxon>
        <taxon>Pseudomonas</taxon>
    </lineage>
</organism>
<dbReference type="RefSeq" id="WP_069521941.1">
    <property type="nucleotide sequence ID" value="NZ_FOFP01000028.1"/>
</dbReference>
<comment type="caution">
    <text evidence="1">The sequence shown here is derived from an EMBL/GenBank/DDBJ whole genome shotgun (WGS) entry which is preliminary data.</text>
</comment>
<dbReference type="Proteomes" id="UP000198512">
    <property type="component" value="Unassembled WGS sequence"/>
</dbReference>
<sequence>MIKVEHAGVEYYGANAASLLEMGVPLDIVTAAVAARALADAQASRRQAYAVESDPLYLEWQYDQTPEAEQAWRDKVAEIKARYPLPAEA</sequence>
<reference evidence="1 2" key="1">
    <citation type="submission" date="2016-10" db="EMBL/GenBank/DDBJ databases">
        <authorList>
            <person name="Varghese N."/>
            <person name="Submissions S."/>
        </authorList>
    </citation>
    <scope>NUCLEOTIDE SEQUENCE [LARGE SCALE GENOMIC DNA]</scope>
    <source>
        <strain evidence="1 2">CIP 109853</strain>
    </source>
</reference>
<protein>
    <submittedName>
        <fullName evidence="1">Uncharacterized protein</fullName>
    </submittedName>
</protein>
<proteinExistence type="predicted"/>
<accession>A0ABY1BQZ0</accession>
<name>A0ABY1BQZ0_9PSED</name>
<gene>
    <name evidence="1" type="ORF">SAMN05216600_12834</name>
</gene>